<dbReference type="PANTHER" id="PTHR43317:SF1">
    <property type="entry name" value="THERMOSPERMINE SYNTHASE ACAULIS5"/>
    <property type="match status" value="1"/>
</dbReference>
<dbReference type="InterPro" id="IPR030374">
    <property type="entry name" value="PABS"/>
</dbReference>
<evidence type="ECO:0000313" key="6">
    <source>
        <dbReference type="EMBL" id="KAF2843232.1"/>
    </source>
</evidence>
<dbReference type="Pfam" id="PF01564">
    <property type="entry name" value="Spermine_synth"/>
    <property type="match status" value="1"/>
</dbReference>
<reference evidence="6" key="1">
    <citation type="journal article" date="2020" name="Stud. Mycol.">
        <title>101 Dothideomycetes genomes: a test case for predicting lifestyles and emergence of pathogens.</title>
        <authorList>
            <person name="Haridas S."/>
            <person name="Albert R."/>
            <person name="Binder M."/>
            <person name="Bloem J."/>
            <person name="Labutti K."/>
            <person name="Salamov A."/>
            <person name="Andreopoulos B."/>
            <person name="Baker S."/>
            <person name="Barry K."/>
            <person name="Bills G."/>
            <person name="Bluhm B."/>
            <person name="Cannon C."/>
            <person name="Castanera R."/>
            <person name="Culley D."/>
            <person name="Daum C."/>
            <person name="Ezra D."/>
            <person name="Gonzalez J."/>
            <person name="Henrissat B."/>
            <person name="Kuo A."/>
            <person name="Liang C."/>
            <person name="Lipzen A."/>
            <person name="Lutzoni F."/>
            <person name="Magnuson J."/>
            <person name="Mondo S."/>
            <person name="Nolan M."/>
            <person name="Ohm R."/>
            <person name="Pangilinan J."/>
            <person name="Park H.-J."/>
            <person name="Ramirez L."/>
            <person name="Alfaro M."/>
            <person name="Sun H."/>
            <person name="Tritt A."/>
            <person name="Yoshinaga Y."/>
            <person name="Zwiers L.-H."/>
            <person name="Turgeon B."/>
            <person name="Goodwin S."/>
            <person name="Spatafora J."/>
            <person name="Crous P."/>
            <person name="Grigoriev I."/>
        </authorList>
    </citation>
    <scope>NUCLEOTIDE SEQUENCE</scope>
    <source>
        <strain evidence="6">CBS 101060</strain>
    </source>
</reference>
<dbReference type="Proteomes" id="UP000799429">
    <property type="component" value="Unassembled WGS sequence"/>
</dbReference>
<keyword evidence="7" id="KW-1185">Reference proteome</keyword>
<dbReference type="Gene3D" id="3.40.50.150">
    <property type="entry name" value="Vaccinia Virus protein VP39"/>
    <property type="match status" value="1"/>
</dbReference>
<accession>A0A9P4SK04</accession>
<dbReference type="EMBL" id="MU006089">
    <property type="protein sequence ID" value="KAF2843232.1"/>
    <property type="molecule type" value="Genomic_DNA"/>
</dbReference>
<feature type="domain" description="PABS" evidence="5">
    <location>
        <begin position="319"/>
        <end position="480"/>
    </location>
</feature>
<evidence type="ECO:0000256" key="3">
    <source>
        <dbReference type="ARBA" id="ARBA00023115"/>
    </source>
</evidence>
<comment type="caution">
    <text evidence="6">The sequence shown here is derived from an EMBL/GenBank/DDBJ whole genome shotgun (WGS) entry which is preliminary data.</text>
</comment>
<evidence type="ECO:0000313" key="7">
    <source>
        <dbReference type="Proteomes" id="UP000799429"/>
    </source>
</evidence>
<organism evidence="6 7">
    <name type="scientific">Patellaria atrata CBS 101060</name>
    <dbReference type="NCBI Taxonomy" id="1346257"/>
    <lineage>
        <taxon>Eukaryota</taxon>
        <taxon>Fungi</taxon>
        <taxon>Dikarya</taxon>
        <taxon>Ascomycota</taxon>
        <taxon>Pezizomycotina</taxon>
        <taxon>Dothideomycetes</taxon>
        <taxon>Dothideomycetes incertae sedis</taxon>
        <taxon>Patellariales</taxon>
        <taxon>Patellariaceae</taxon>
        <taxon>Patellaria</taxon>
    </lineage>
</organism>
<evidence type="ECO:0000256" key="1">
    <source>
        <dbReference type="ARBA" id="ARBA00007867"/>
    </source>
</evidence>
<proteinExistence type="inferred from homology"/>
<protein>
    <submittedName>
        <fullName evidence="6">Spermine/spermidine synthase family protein</fullName>
    </submittedName>
</protein>
<dbReference type="PANTHER" id="PTHR43317">
    <property type="entry name" value="THERMOSPERMINE SYNTHASE ACAULIS5"/>
    <property type="match status" value="1"/>
</dbReference>
<evidence type="ECO:0000256" key="4">
    <source>
        <dbReference type="PROSITE-ProRule" id="PRU00354"/>
    </source>
</evidence>
<evidence type="ECO:0000259" key="5">
    <source>
        <dbReference type="PROSITE" id="PS51006"/>
    </source>
</evidence>
<keyword evidence="2 4" id="KW-0808">Transferase</keyword>
<dbReference type="PROSITE" id="PS51006">
    <property type="entry name" value="PABS_2"/>
    <property type="match status" value="1"/>
</dbReference>
<dbReference type="FunFam" id="3.40.50.150:FF:000288">
    <property type="entry name" value="Spermine/spermidine synthase, putative"/>
    <property type="match status" value="1"/>
</dbReference>
<dbReference type="NCBIfam" id="NF037959">
    <property type="entry name" value="MFS_SpdSyn"/>
    <property type="match status" value="1"/>
</dbReference>
<dbReference type="InterPro" id="IPR029063">
    <property type="entry name" value="SAM-dependent_MTases_sf"/>
</dbReference>
<feature type="active site" description="Proton acceptor" evidence="4">
    <location>
        <position position="399"/>
    </location>
</feature>
<gene>
    <name evidence="6" type="ORF">M501DRAFT_994090</name>
</gene>
<dbReference type="GO" id="GO:0010487">
    <property type="term" value="F:thermospermine synthase activity"/>
    <property type="evidence" value="ECO:0007669"/>
    <property type="project" value="TreeGrafter"/>
</dbReference>
<dbReference type="OrthoDB" id="2016285at2759"/>
<keyword evidence="3 4" id="KW-0620">Polyamine biosynthesis</keyword>
<sequence>MARKTAPRKPPQANAAANNTIIKDASTKALIRAACLLLLAAVSSPVSQQSLSPVYGSIPSSLFHQRGMTMTALLAFMGRSAMNKFLPTNLDQYIPVLAYWIPTIQYLLFQVSGRLGPTNGPVITEAVTYFPLLFFALYTVGELLEPFQPEGVSSNLGEILPVIGSYVSFSFIEKTTSFWLPRIIGTNIFLHRSGLQLLIASASAALSPSKLCFLAIPAMLHTIRANPHYTSDATLAVLESRLQPYNYTLLERQESITGYISVLDGHDMQFRLLRCDHSLLGGEWLITPERAQDGQVMRETIYSVFTMLESARLVETGNTKPDSKKKALTIGLGIGTAPKAFISHGINTTIVEIDPVVHYFATKYFDLPSNHTAAIQNAIPFVDNAAKETPGAYDYIIHDVFTGGAEPTSLFTLEFLEGLKALLKDDGVVAINYAGDMHLPPTILILSTIRTVFPTCRIFRDQPPSTPPPSADPKTKPQADFINMVVFCTKSTEPLTFRYPTENDFRGSMSRREFLYPKPDLEVQFPPTVEGKEAKVLKRGGEGEVEKYHQASAVSHWHIMRTVLPDGVWENW</sequence>
<dbReference type="AlphaFoldDB" id="A0A9P4SK04"/>
<evidence type="ECO:0000256" key="2">
    <source>
        <dbReference type="ARBA" id="ARBA00022679"/>
    </source>
</evidence>
<comment type="similarity">
    <text evidence="1">Belongs to the spermidine/spermine synthase family.</text>
</comment>
<dbReference type="GO" id="GO:0006596">
    <property type="term" value="P:polyamine biosynthetic process"/>
    <property type="evidence" value="ECO:0007669"/>
    <property type="project" value="UniProtKB-UniRule"/>
</dbReference>
<dbReference type="SUPFAM" id="SSF53335">
    <property type="entry name" value="S-adenosyl-L-methionine-dependent methyltransferases"/>
    <property type="match status" value="1"/>
</dbReference>
<name>A0A9P4SK04_9PEZI</name>